<dbReference type="EMBL" id="WMQE01000040">
    <property type="protein sequence ID" value="MTK22474.1"/>
    <property type="molecule type" value="Genomic_DNA"/>
</dbReference>
<evidence type="ECO:0000313" key="1">
    <source>
        <dbReference type="EMBL" id="MTK22474.1"/>
    </source>
</evidence>
<gene>
    <name evidence="1" type="ORF">GMA92_13735</name>
</gene>
<reference evidence="1 2" key="1">
    <citation type="journal article" date="2019" name="Nat. Med.">
        <title>A library of human gut bacterial isolates paired with longitudinal multiomics data enables mechanistic microbiome research.</title>
        <authorList>
            <person name="Poyet M."/>
            <person name="Groussin M."/>
            <person name="Gibbons S.M."/>
            <person name="Avila-Pacheco J."/>
            <person name="Jiang X."/>
            <person name="Kearney S.M."/>
            <person name="Perrotta A.R."/>
            <person name="Berdy B."/>
            <person name="Zhao S."/>
            <person name="Lieberman T.D."/>
            <person name="Swanson P.K."/>
            <person name="Smith M."/>
            <person name="Roesemann S."/>
            <person name="Alexander J.E."/>
            <person name="Rich S.A."/>
            <person name="Livny J."/>
            <person name="Vlamakis H."/>
            <person name="Clish C."/>
            <person name="Bullock K."/>
            <person name="Deik A."/>
            <person name="Scott J."/>
            <person name="Pierce K.A."/>
            <person name="Xavier R.J."/>
            <person name="Alm E.J."/>
        </authorList>
    </citation>
    <scope>NUCLEOTIDE SEQUENCE [LARGE SCALE GENOMIC DNA]</scope>
    <source>
        <strain evidence="1 2">BIOML-A198</strain>
    </source>
</reference>
<dbReference type="RefSeq" id="WP_040763584.1">
    <property type="nucleotide sequence ID" value="NZ_CAJJOK010000008.1"/>
</dbReference>
<sequence>MIYDLVWDETEYGYFIEVMGNNEGYLWTMQLRVYFDQDHEYLSYLMIQFFQVSMPHHGHGVDLFNRLLRCSEAFKHLVMIRLTAGDEVGKKFWIEKNNFRLKGDVYDKITGDSKWFDIDCLKKPAQLNLYQYIYDVRRCRCESCQSYYKES</sequence>
<comment type="caution">
    <text evidence="1">The sequence shown here is derived from an EMBL/GenBank/DDBJ whole genome shotgun (WGS) entry which is preliminary data.</text>
</comment>
<dbReference type="AlphaFoldDB" id="A0A9X4XFL9"/>
<organism evidence="1 2">
    <name type="scientific">Turicibacter sanguinis</name>
    <dbReference type="NCBI Taxonomy" id="154288"/>
    <lineage>
        <taxon>Bacteria</taxon>
        <taxon>Bacillati</taxon>
        <taxon>Bacillota</taxon>
        <taxon>Erysipelotrichia</taxon>
        <taxon>Erysipelotrichales</taxon>
        <taxon>Turicibacteraceae</taxon>
        <taxon>Turicibacter</taxon>
    </lineage>
</organism>
<proteinExistence type="predicted"/>
<protein>
    <submittedName>
        <fullName evidence="1">Uncharacterized protein</fullName>
    </submittedName>
</protein>
<dbReference type="Proteomes" id="UP000487649">
    <property type="component" value="Unassembled WGS sequence"/>
</dbReference>
<evidence type="ECO:0000313" key="2">
    <source>
        <dbReference type="Proteomes" id="UP000487649"/>
    </source>
</evidence>
<name>A0A9X4XFL9_9FIRM</name>
<accession>A0A9X4XFL9</accession>